<protein>
    <submittedName>
        <fullName evidence="3">DUF4136 domain-containing protein</fullName>
    </submittedName>
</protein>
<dbReference type="Proteomes" id="UP000305939">
    <property type="component" value="Unassembled WGS sequence"/>
</dbReference>
<sequence>MKCLKVLIVFLLTSCSSVQVVYDYDKEEDYSKYKTYAFYSPMETRLGELDTRRALRAIDQVLQANGFEKAEKVEDADFFVNIKSEMFQEVPANSTVSIGAGGTGNSMGGAISVGVPASGNPVVKRMIFLDLVNVKQDALFWQARCEVKYEESLSSEKRDEKMYKIIEKAFSEFPPPGVNK</sequence>
<feature type="domain" description="DUF4136" evidence="2">
    <location>
        <begin position="20"/>
        <end position="175"/>
    </location>
</feature>
<feature type="signal peptide" evidence="1">
    <location>
        <begin position="1"/>
        <end position="21"/>
    </location>
</feature>
<dbReference type="OrthoDB" id="1430233at2"/>
<keyword evidence="4" id="KW-1185">Reference proteome</keyword>
<gene>
    <name evidence="3" type="ORF">E7Z59_06145</name>
</gene>
<evidence type="ECO:0000313" key="4">
    <source>
        <dbReference type="Proteomes" id="UP000305939"/>
    </source>
</evidence>
<dbReference type="AlphaFoldDB" id="A0A4S3M3Z1"/>
<evidence type="ECO:0000259" key="2">
    <source>
        <dbReference type="Pfam" id="PF13590"/>
    </source>
</evidence>
<proteinExistence type="predicted"/>
<evidence type="ECO:0000256" key="1">
    <source>
        <dbReference type="SAM" id="SignalP"/>
    </source>
</evidence>
<comment type="caution">
    <text evidence="3">The sequence shown here is derived from an EMBL/GenBank/DDBJ whole genome shotgun (WGS) entry which is preliminary data.</text>
</comment>
<organism evidence="3 4">
    <name type="scientific">Robertkochia marina</name>
    <dbReference type="NCBI Taxonomy" id="1227945"/>
    <lineage>
        <taxon>Bacteria</taxon>
        <taxon>Pseudomonadati</taxon>
        <taxon>Bacteroidota</taxon>
        <taxon>Flavobacteriia</taxon>
        <taxon>Flavobacteriales</taxon>
        <taxon>Flavobacteriaceae</taxon>
        <taxon>Robertkochia</taxon>
    </lineage>
</organism>
<dbReference type="InterPro" id="IPR025411">
    <property type="entry name" value="DUF4136"/>
</dbReference>
<dbReference type="Pfam" id="PF13590">
    <property type="entry name" value="DUF4136"/>
    <property type="match status" value="1"/>
</dbReference>
<reference evidence="3 4" key="1">
    <citation type="submission" date="2019-04" db="EMBL/GenBank/DDBJ databases">
        <title>Draft genome sequence of Robertkochia marina CC-AMO-30D.</title>
        <authorList>
            <person name="Hameed A."/>
            <person name="Lin S.-Y."/>
            <person name="Shahina M."/>
            <person name="Lai W.-A."/>
            <person name="Young C.-C."/>
        </authorList>
    </citation>
    <scope>NUCLEOTIDE SEQUENCE [LARGE SCALE GENOMIC DNA]</scope>
    <source>
        <strain evidence="3 4">CC-AMO-30D</strain>
    </source>
</reference>
<accession>A0A4S3M3Z1</accession>
<keyword evidence="1" id="KW-0732">Signal</keyword>
<name>A0A4S3M3Z1_9FLAO</name>
<dbReference type="EMBL" id="SSMC01000001">
    <property type="protein sequence ID" value="THD69904.1"/>
    <property type="molecule type" value="Genomic_DNA"/>
</dbReference>
<dbReference type="Gene3D" id="3.30.160.670">
    <property type="match status" value="1"/>
</dbReference>
<evidence type="ECO:0000313" key="3">
    <source>
        <dbReference type="EMBL" id="THD69904.1"/>
    </source>
</evidence>
<dbReference type="RefSeq" id="WP_136335395.1">
    <property type="nucleotide sequence ID" value="NZ_QXMP01000002.1"/>
</dbReference>
<feature type="chain" id="PRO_5020490062" evidence="1">
    <location>
        <begin position="22"/>
        <end position="180"/>
    </location>
</feature>